<dbReference type="Pfam" id="PF02321">
    <property type="entry name" value="OEP"/>
    <property type="match status" value="2"/>
</dbReference>
<dbReference type="PANTHER" id="PTHR30203:SF23">
    <property type="entry name" value="OUTER MEMBRANE EFFLUX PROTEIN"/>
    <property type="match status" value="1"/>
</dbReference>
<dbReference type="InterPro" id="IPR010131">
    <property type="entry name" value="MdtP/NodT-like"/>
</dbReference>
<name>J9FTX9_9ZZZZ</name>
<proteinExistence type="predicted"/>
<dbReference type="GO" id="GO:0015562">
    <property type="term" value="F:efflux transmembrane transporter activity"/>
    <property type="evidence" value="ECO:0007669"/>
    <property type="project" value="InterPro"/>
</dbReference>
<sequence>MNYFHLLLCIPLGLPLVAGAQVQTDCRKLTLMEADSLLMANNPTLKWKAAEVRAAEGEWKQSRAGENPEIALLHNVKNPENGRYFDCGKTGETDVQVSQRLFIGGQRKQAVRRSAALKRAAESDQLWTQRELRTLLVKTMLTLDGLVQKEALFAVQTAMFDRIVAAHTTVAREGNISPLELSKLQAMAYLAAHNRRELQTARAEQEELLQLLLGIDDKVVPVVPELDSLTLTQVMMAERKVDDRPDLQQAKQQVDAVNHEIRLQQAQALPEVNLTAEWDKNGSIGHNFFAIGATLTLPLAHRNKGNIALAKARHLQAQIEAQQRRDEAAAAIRRWTEQVRLLWPLTRSASVASQRELLQQAERQYLQRHLSMTDFATLVETFTETMNTLIDNKVNLGIATEELKKAKGL</sequence>
<dbReference type="EMBL" id="AMCI01008579">
    <property type="protein sequence ID" value="EJW90829.1"/>
    <property type="molecule type" value="Genomic_DNA"/>
</dbReference>
<dbReference type="PANTHER" id="PTHR30203">
    <property type="entry name" value="OUTER MEMBRANE CATION EFFLUX PROTEIN"/>
    <property type="match status" value="1"/>
</dbReference>
<evidence type="ECO:0000313" key="1">
    <source>
        <dbReference type="EMBL" id="EJW90829.1"/>
    </source>
</evidence>
<dbReference type="InterPro" id="IPR003423">
    <property type="entry name" value="OMP_efflux"/>
</dbReference>
<dbReference type="Gene3D" id="1.20.1600.10">
    <property type="entry name" value="Outer membrane efflux proteins (OEP)"/>
    <property type="match status" value="1"/>
</dbReference>
<dbReference type="SUPFAM" id="SSF56954">
    <property type="entry name" value="Outer membrane efflux proteins (OEP)"/>
    <property type="match status" value="1"/>
</dbReference>
<gene>
    <name evidence="1" type="ORF">EVA_21065</name>
</gene>
<organism evidence="1">
    <name type="scientific">gut metagenome</name>
    <dbReference type="NCBI Taxonomy" id="749906"/>
    <lineage>
        <taxon>unclassified sequences</taxon>
        <taxon>metagenomes</taxon>
        <taxon>organismal metagenomes</taxon>
    </lineage>
</organism>
<accession>J9FTX9</accession>
<protein>
    <submittedName>
        <fullName evidence="1">Cation efflux system protein CzcC</fullName>
    </submittedName>
</protein>
<dbReference type="AlphaFoldDB" id="J9FTX9"/>
<comment type="caution">
    <text evidence="1">The sequence shown here is derived from an EMBL/GenBank/DDBJ whole genome shotgun (WGS) entry which is preliminary data.</text>
</comment>
<reference evidence="1" key="1">
    <citation type="journal article" date="2012" name="PLoS ONE">
        <title>Gene sets for utilization of primary and secondary nutrition supplies in the distal gut of endangered iberian lynx.</title>
        <authorList>
            <person name="Alcaide M."/>
            <person name="Messina E."/>
            <person name="Richter M."/>
            <person name="Bargiela R."/>
            <person name="Peplies J."/>
            <person name="Huws S.A."/>
            <person name="Newbold C.J."/>
            <person name="Golyshin P.N."/>
            <person name="Simon M.A."/>
            <person name="Lopez G."/>
            <person name="Yakimov M.M."/>
            <person name="Ferrer M."/>
        </authorList>
    </citation>
    <scope>NUCLEOTIDE SEQUENCE</scope>
</reference>